<organism evidence="1 2">
    <name type="scientific">Cricetulus griseus</name>
    <name type="common">Chinese hamster</name>
    <name type="synonym">Cricetulus barabensis griseus</name>
    <dbReference type="NCBI Taxonomy" id="10029"/>
    <lineage>
        <taxon>Eukaryota</taxon>
        <taxon>Metazoa</taxon>
        <taxon>Chordata</taxon>
        <taxon>Craniata</taxon>
        <taxon>Vertebrata</taxon>
        <taxon>Euteleostomi</taxon>
        <taxon>Mammalia</taxon>
        <taxon>Eutheria</taxon>
        <taxon>Euarchontoglires</taxon>
        <taxon>Glires</taxon>
        <taxon>Rodentia</taxon>
        <taxon>Myomorpha</taxon>
        <taxon>Muroidea</taxon>
        <taxon>Cricetidae</taxon>
        <taxon>Cricetinae</taxon>
        <taxon>Cricetulus</taxon>
    </lineage>
</organism>
<evidence type="ECO:0000313" key="2">
    <source>
        <dbReference type="Proteomes" id="UP000001075"/>
    </source>
</evidence>
<gene>
    <name evidence="1" type="ORF">I79_014184</name>
</gene>
<accession>G3HTF9</accession>
<sequence length="66" mass="6616">MPPFCLRFPASVGGGGGSETSSPPTPLQLTVVSLGLLCQLRLVHQILPIIHSGSGSGRVCATDGSG</sequence>
<dbReference type="InParanoid" id="G3HTF9"/>
<reference evidence="2" key="1">
    <citation type="journal article" date="2011" name="Nat. Biotechnol.">
        <title>The genomic sequence of the Chinese hamster ovary (CHO)-K1 cell line.</title>
        <authorList>
            <person name="Xu X."/>
            <person name="Nagarajan H."/>
            <person name="Lewis N.E."/>
            <person name="Pan S."/>
            <person name="Cai Z."/>
            <person name="Liu X."/>
            <person name="Chen W."/>
            <person name="Xie M."/>
            <person name="Wang W."/>
            <person name="Hammond S."/>
            <person name="Andersen M.R."/>
            <person name="Neff N."/>
            <person name="Passarelli B."/>
            <person name="Koh W."/>
            <person name="Fan H.C."/>
            <person name="Wang J."/>
            <person name="Gui Y."/>
            <person name="Lee K.H."/>
            <person name="Betenbaugh M.J."/>
            <person name="Quake S.R."/>
            <person name="Famili I."/>
            <person name="Palsson B.O."/>
            <person name="Wang J."/>
        </authorList>
    </citation>
    <scope>NUCLEOTIDE SEQUENCE [LARGE SCALE GENOMIC DNA]</scope>
    <source>
        <strain evidence="2">CHO K1 cell line</strain>
    </source>
</reference>
<proteinExistence type="predicted"/>
<evidence type="ECO:0000313" key="1">
    <source>
        <dbReference type="EMBL" id="EGV96731.1"/>
    </source>
</evidence>
<protein>
    <submittedName>
        <fullName evidence="1">Uncharacterized protein</fullName>
    </submittedName>
</protein>
<dbReference type="Proteomes" id="UP000001075">
    <property type="component" value="Unassembled WGS sequence"/>
</dbReference>
<dbReference type="AlphaFoldDB" id="G3HTF9"/>
<dbReference type="EMBL" id="JH000697">
    <property type="protein sequence ID" value="EGV96731.1"/>
    <property type="molecule type" value="Genomic_DNA"/>
</dbReference>
<name>G3HTF9_CRIGR</name>